<keyword evidence="2" id="KW-1185">Reference proteome</keyword>
<accession>A0A398B456</accession>
<evidence type="ECO:0000313" key="2">
    <source>
        <dbReference type="Proteomes" id="UP000265816"/>
    </source>
</evidence>
<dbReference type="EMBL" id="QWVT01000019">
    <property type="protein sequence ID" value="RID84695.1"/>
    <property type="molecule type" value="Genomic_DNA"/>
</dbReference>
<proteinExistence type="predicted"/>
<comment type="caution">
    <text evidence="1">The sequence shown here is derived from an EMBL/GenBank/DDBJ whole genome shotgun (WGS) entry which is preliminary data.</text>
</comment>
<gene>
    <name evidence="1" type="ORF">D1970_12495</name>
</gene>
<organism evidence="1 2">
    <name type="scientific">Mesobacillus zeae</name>
    <dbReference type="NCBI Taxonomy" id="1917180"/>
    <lineage>
        <taxon>Bacteria</taxon>
        <taxon>Bacillati</taxon>
        <taxon>Bacillota</taxon>
        <taxon>Bacilli</taxon>
        <taxon>Bacillales</taxon>
        <taxon>Bacillaceae</taxon>
        <taxon>Mesobacillus</taxon>
    </lineage>
</organism>
<sequence length="106" mass="12089">MNITTIIELENQEVEQITGAKLVFSQEQIDSHIVETCVECFKYEGSGDCLDTEKAMQTVFESLKQKGLIPAEVQDFSFEMPSCEKLKKPEYTEEDMPQKVVLSFTL</sequence>
<dbReference type="OrthoDB" id="2924791at2"/>
<dbReference type="AlphaFoldDB" id="A0A398B456"/>
<reference evidence="1 2" key="1">
    <citation type="submission" date="2018-08" db="EMBL/GenBank/DDBJ databases">
        <title>Bacillus jemisoniae sp. nov., Bacillus chryseoplanitiae sp. nov., Bacillus resnikiae sp. nov., and Bacillus frankliniae sp. nov., isolated from Viking spacecraft and associated surfaces.</title>
        <authorList>
            <person name="Seuylemezian A."/>
            <person name="Vaishampayan P."/>
        </authorList>
    </citation>
    <scope>NUCLEOTIDE SEQUENCE [LARGE SCALE GENOMIC DNA]</scope>
    <source>
        <strain evidence="1 2">JJ-247</strain>
    </source>
</reference>
<dbReference type="RefSeq" id="WP_119113199.1">
    <property type="nucleotide sequence ID" value="NZ_CBCSEO010000001.1"/>
</dbReference>
<evidence type="ECO:0000313" key="1">
    <source>
        <dbReference type="EMBL" id="RID84695.1"/>
    </source>
</evidence>
<protein>
    <submittedName>
        <fullName evidence="1">Uncharacterized protein</fullName>
    </submittedName>
</protein>
<dbReference type="Proteomes" id="UP000265816">
    <property type="component" value="Unassembled WGS sequence"/>
</dbReference>
<name>A0A398B456_9BACI</name>